<accession>A0ABW0RYG5</accession>
<name>A0ABW0RYG5_9BURK</name>
<evidence type="ECO:0000313" key="1">
    <source>
        <dbReference type="EMBL" id="MFC5548303.1"/>
    </source>
</evidence>
<comment type="caution">
    <text evidence="1">The sequence shown here is derived from an EMBL/GenBank/DDBJ whole genome shotgun (WGS) entry which is preliminary data.</text>
</comment>
<proteinExistence type="predicted"/>
<dbReference type="RefSeq" id="WP_379768889.1">
    <property type="nucleotide sequence ID" value="NZ_JBHSMZ010000004.1"/>
</dbReference>
<keyword evidence="2" id="KW-1185">Reference proteome</keyword>
<sequence>MNTTRHAYSLQDYSAADALFDQIEQDLLALTTAPLDIRAAAPPQYVDEFADDFFSCWSPAPGGAGQAGLPN</sequence>
<gene>
    <name evidence="1" type="ORF">ACFPO9_07205</name>
</gene>
<dbReference type="EMBL" id="JBHSMZ010000004">
    <property type="protein sequence ID" value="MFC5548303.1"/>
    <property type="molecule type" value="Genomic_DNA"/>
</dbReference>
<evidence type="ECO:0000313" key="2">
    <source>
        <dbReference type="Proteomes" id="UP001596086"/>
    </source>
</evidence>
<dbReference type="Proteomes" id="UP001596086">
    <property type="component" value="Unassembled WGS sequence"/>
</dbReference>
<protein>
    <submittedName>
        <fullName evidence="1">Uncharacterized protein</fullName>
    </submittedName>
</protein>
<reference evidence="2" key="1">
    <citation type="journal article" date="2019" name="Int. J. Syst. Evol. Microbiol.">
        <title>The Global Catalogue of Microorganisms (GCM) 10K type strain sequencing project: providing services to taxonomists for standard genome sequencing and annotation.</title>
        <authorList>
            <consortium name="The Broad Institute Genomics Platform"/>
            <consortium name="The Broad Institute Genome Sequencing Center for Infectious Disease"/>
            <person name="Wu L."/>
            <person name="Ma J."/>
        </authorList>
    </citation>
    <scope>NUCLEOTIDE SEQUENCE [LARGE SCALE GENOMIC DNA]</scope>
    <source>
        <strain evidence="2">CGMCC 4.5798</strain>
    </source>
</reference>
<organism evidence="1 2">
    <name type="scientific">Massilia aerilata</name>
    <dbReference type="NCBI Taxonomy" id="453817"/>
    <lineage>
        <taxon>Bacteria</taxon>
        <taxon>Pseudomonadati</taxon>
        <taxon>Pseudomonadota</taxon>
        <taxon>Betaproteobacteria</taxon>
        <taxon>Burkholderiales</taxon>
        <taxon>Oxalobacteraceae</taxon>
        <taxon>Telluria group</taxon>
        <taxon>Massilia</taxon>
    </lineage>
</organism>